<accession>A0A2N6V1V9</accession>
<evidence type="ECO:0000313" key="3">
    <source>
        <dbReference type="Proteomes" id="UP000830236"/>
    </source>
</evidence>
<dbReference type="InterPro" id="IPR010093">
    <property type="entry name" value="SinI_DNA-bd"/>
</dbReference>
<dbReference type="RefSeq" id="WP_005987577.1">
    <property type="nucleotide sequence ID" value="NZ_PNHV01000005.1"/>
</dbReference>
<dbReference type="SUPFAM" id="SSF46955">
    <property type="entry name" value="Putative DNA-binding domain"/>
    <property type="match status" value="1"/>
</dbReference>
<dbReference type="EMBL" id="CP097095">
    <property type="protein sequence ID" value="UQF79289.1"/>
    <property type="molecule type" value="Genomic_DNA"/>
</dbReference>
<evidence type="ECO:0000259" key="1">
    <source>
        <dbReference type="Pfam" id="PF12728"/>
    </source>
</evidence>
<evidence type="ECO:0000313" key="2">
    <source>
        <dbReference type="EMBL" id="UQF79289.1"/>
    </source>
</evidence>
<dbReference type="GO" id="GO:0003677">
    <property type="term" value="F:DNA binding"/>
    <property type="evidence" value="ECO:0007669"/>
    <property type="project" value="InterPro"/>
</dbReference>
<dbReference type="Pfam" id="PF12728">
    <property type="entry name" value="HTH_17"/>
    <property type="match status" value="1"/>
</dbReference>
<proteinExistence type="predicted"/>
<reference evidence="2" key="1">
    <citation type="submission" date="2022-05" db="EMBL/GenBank/DDBJ databases">
        <title>Using nanopore sequencing to obtain complete genomes from saliva samples.</title>
        <authorList>
            <person name="Baker J.L."/>
        </authorList>
    </citation>
    <scope>NUCLEOTIDE SEQUENCE</scope>
    <source>
        <strain evidence="2">JCVI-JB-Ag32</strain>
    </source>
</reference>
<protein>
    <submittedName>
        <fullName evidence="2">Helix-turn-helix domain-containing protein</fullName>
    </submittedName>
</protein>
<name>A0A2N6V1V9_9ACTO</name>
<sequence>MAPRFLSIADVAEQLSISAQAVRSLIRTGELPAIQVGARGLWRIEVAALEDYIDKQYAHTREAVSEGGLDL</sequence>
<dbReference type="KEGG" id="agh:M3I41_06790"/>
<dbReference type="InterPro" id="IPR009061">
    <property type="entry name" value="DNA-bd_dom_put_sf"/>
</dbReference>
<gene>
    <name evidence="2" type="ORF">M3I41_06790</name>
</gene>
<dbReference type="InterPro" id="IPR041657">
    <property type="entry name" value="HTH_17"/>
</dbReference>
<organism evidence="2 3">
    <name type="scientific">Actinomyces graevenitzii</name>
    <dbReference type="NCBI Taxonomy" id="55565"/>
    <lineage>
        <taxon>Bacteria</taxon>
        <taxon>Bacillati</taxon>
        <taxon>Actinomycetota</taxon>
        <taxon>Actinomycetes</taxon>
        <taxon>Actinomycetales</taxon>
        <taxon>Actinomycetaceae</taxon>
        <taxon>Actinomyces</taxon>
    </lineage>
</organism>
<dbReference type="Proteomes" id="UP000830236">
    <property type="component" value="Chromosome"/>
</dbReference>
<dbReference type="NCBIfam" id="TIGR01764">
    <property type="entry name" value="excise"/>
    <property type="match status" value="1"/>
</dbReference>
<feature type="domain" description="Helix-turn-helix" evidence="1">
    <location>
        <begin position="5"/>
        <end position="56"/>
    </location>
</feature>
<dbReference type="AlphaFoldDB" id="A0A2N6V1V9"/>